<dbReference type="InterPro" id="IPR051127">
    <property type="entry name" value="Fungal_SecMet_Regulators"/>
</dbReference>
<evidence type="ECO:0000313" key="9">
    <source>
        <dbReference type="Proteomes" id="UP000224634"/>
    </source>
</evidence>
<evidence type="ECO:0000256" key="3">
    <source>
        <dbReference type="ARBA" id="ARBA00023125"/>
    </source>
</evidence>
<dbReference type="Pfam" id="PF04082">
    <property type="entry name" value="Fungal_trans"/>
    <property type="match status" value="1"/>
</dbReference>
<dbReference type="GO" id="GO:0000978">
    <property type="term" value="F:RNA polymerase II cis-regulatory region sequence-specific DNA binding"/>
    <property type="evidence" value="ECO:0007669"/>
    <property type="project" value="TreeGrafter"/>
</dbReference>
<dbReference type="SMART" id="SM00066">
    <property type="entry name" value="GAL4"/>
    <property type="match status" value="1"/>
</dbReference>
<dbReference type="OrthoDB" id="2283488at2759"/>
<dbReference type="PANTHER" id="PTHR47424">
    <property type="entry name" value="REGULATORY PROTEIN GAL4"/>
    <property type="match status" value="1"/>
</dbReference>
<reference evidence="8 9" key="1">
    <citation type="submission" date="2017-10" db="EMBL/GenBank/DDBJ databases">
        <title>Comparative genomics in systemic dimorphic fungi from Ajellomycetaceae.</title>
        <authorList>
            <person name="Munoz J.F."/>
            <person name="Mcewen J.G."/>
            <person name="Clay O.K."/>
            <person name="Cuomo C.A."/>
        </authorList>
    </citation>
    <scope>NUCLEOTIDE SEQUENCE [LARGE SCALE GENOMIC DNA]</scope>
    <source>
        <strain evidence="8 9">UAMH7299</strain>
    </source>
</reference>
<dbReference type="Pfam" id="PF00172">
    <property type="entry name" value="Zn_clus"/>
    <property type="match status" value="1"/>
</dbReference>
<keyword evidence="1" id="KW-0479">Metal-binding</keyword>
<organism evidence="8 9">
    <name type="scientific">Polytolypa hystricis (strain UAMH7299)</name>
    <dbReference type="NCBI Taxonomy" id="1447883"/>
    <lineage>
        <taxon>Eukaryota</taxon>
        <taxon>Fungi</taxon>
        <taxon>Dikarya</taxon>
        <taxon>Ascomycota</taxon>
        <taxon>Pezizomycotina</taxon>
        <taxon>Eurotiomycetes</taxon>
        <taxon>Eurotiomycetidae</taxon>
        <taxon>Onygenales</taxon>
        <taxon>Onygenales incertae sedis</taxon>
        <taxon>Polytolypa</taxon>
    </lineage>
</organism>
<dbReference type="GO" id="GO:0006351">
    <property type="term" value="P:DNA-templated transcription"/>
    <property type="evidence" value="ECO:0007669"/>
    <property type="project" value="InterPro"/>
</dbReference>
<dbReference type="PROSITE" id="PS50048">
    <property type="entry name" value="ZN2_CY6_FUNGAL_2"/>
    <property type="match status" value="1"/>
</dbReference>
<sequence>MAETITSGPQLAPRPRQKRSQVVRACDWCRKHRIKCDNNLPCSNCKNRDAECSNDVIRATSLPHAYREIERLRRQVRELEHELHQERSRAANNHNNHNNLEHHTPPASDSSPPELSQKGLDWEYGDAQKFWGGIHIKHAQSTRETWYGPSSLFYFIGRVTSFLSSTLHQTQSADEILPNASARALFDDPTSNSRNGAGRRLSNSAAAGRYLSPTQEEYFLDLFWQSYHTSLFPILNEAEFKEHYRSLWVTSDNVRKPSALVDIVIAMCMQHGLSMLPATRQKPIVDNDATVAGQWYYRRCQALLEYELESPTISTLQCYILCSVYLCCGSFHNMADNFCALSVRVAHMLGLHLEPPSTLPDKGRELRKRLWWALYVFDSKVSMKLGRPFQVHRSNAEPSLPDDQPEAAAQSGSHFASLGGNVTWLTFNLQNTKLFLTVREAHTAFYKRNLNIRDDETVWDNLQALEAHAEFMRPYAKTLEDWANDVPNALRTKRQGNGSSLSMDGSSLEIEQFAPLWLQRQRIILELMYHTLSSNLCRPFIAFGSAPKSTTTDLMATKCAHHAIALTQITHQVLSSTSILAGWHEAFQWQWYAAMTLVGFVLAYPQSAPTLAARRAIDQSVAVLDIFGDSFAIGIQAANIVRDLGTKVDFLLQQNQAGRNASSGNVSTRDQIAPTANFRGLEEGDLMSISFDNLTAESMQDIFQVALDIDQCSNLDMLWLDGGGILSEQWPQ</sequence>
<keyword evidence="4" id="KW-0804">Transcription</keyword>
<evidence type="ECO:0000256" key="6">
    <source>
        <dbReference type="SAM" id="MobiDB-lite"/>
    </source>
</evidence>
<comment type="caution">
    <text evidence="8">The sequence shown here is derived from an EMBL/GenBank/DDBJ whole genome shotgun (WGS) entry which is preliminary data.</text>
</comment>
<dbReference type="SMART" id="SM00906">
    <property type="entry name" value="Fungal_trans"/>
    <property type="match status" value="1"/>
</dbReference>
<dbReference type="InterPro" id="IPR036864">
    <property type="entry name" value="Zn2-C6_fun-type_DNA-bd_sf"/>
</dbReference>
<dbReference type="STRING" id="1447883.A0A2B7YBM3"/>
<dbReference type="CDD" id="cd00067">
    <property type="entry name" value="GAL4"/>
    <property type="match status" value="1"/>
</dbReference>
<evidence type="ECO:0000313" key="8">
    <source>
        <dbReference type="EMBL" id="PGH17997.1"/>
    </source>
</evidence>
<feature type="domain" description="Zn(2)-C6 fungal-type" evidence="7">
    <location>
        <begin position="25"/>
        <end position="54"/>
    </location>
</feature>
<dbReference type="SUPFAM" id="SSF57701">
    <property type="entry name" value="Zn2/Cys6 DNA-binding domain"/>
    <property type="match status" value="1"/>
</dbReference>
<keyword evidence="9" id="KW-1185">Reference proteome</keyword>
<evidence type="ECO:0000256" key="2">
    <source>
        <dbReference type="ARBA" id="ARBA00023015"/>
    </source>
</evidence>
<evidence type="ECO:0000256" key="4">
    <source>
        <dbReference type="ARBA" id="ARBA00023163"/>
    </source>
</evidence>
<dbReference type="EMBL" id="PDNA01000060">
    <property type="protein sequence ID" value="PGH17997.1"/>
    <property type="molecule type" value="Genomic_DNA"/>
</dbReference>
<evidence type="ECO:0000256" key="5">
    <source>
        <dbReference type="ARBA" id="ARBA00023242"/>
    </source>
</evidence>
<dbReference type="Proteomes" id="UP000224634">
    <property type="component" value="Unassembled WGS sequence"/>
</dbReference>
<keyword evidence="5" id="KW-0539">Nucleus</keyword>
<accession>A0A2B7YBM3</accession>
<dbReference type="GO" id="GO:0000435">
    <property type="term" value="P:positive regulation of transcription from RNA polymerase II promoter by galactose"/>
    <property type="evidence" value="ECO:0007669"/>
    <property type="project" value="TreeGrafter"/>
</dbReference>
<dbReference type="InterPro" id="IPR007219">
    <property type="entry name" value="XnlR_reg_dom"/>
</dbReference>
<dbReference type="Gene3D" id="4.10.240.10">
    <property type="entry name" value="Zn(2)-C6 fungal-type DNA-binding domain"/>
    <property type="match status" value="1"/>
</dbReference>
<name>A0A2B7YBM3_POLH7</name>
<keyword evidence="2" id="KW-0805">Transcription regulation</keyword>
<feature type="region of interest" description="Disordered" evidence="6">
    <location>
        <begin position="81"/>
        <end position="119"/>
    </location>
</feature>
<dbReference type="CDD" id="cd12148">
    <property type="entry name" value="fungal_TF_MHR"/>
    <property type="match status" value="1"/>
</dbReference>
<dbReference type="GO" id="GO:0005634">
    <property type="term" value="C:nucleus"/>
    <property type="evidence" value="ECO:0007669"/>
    <property type="project" value="TreeGrafter"/>
</dbReference>
<dbReference type="PROSITE" id="PS00463">
    <property type="entry name" value="ZN2_CY6_FUNGAL_1"/>
    <property type="match status" value="1"/>
</dbReference>
<dbReference type="PANTHER" id="PTHR47424:SF12">
    <property type="entry name" value="TRANSCRIPTION FACTOR ASQA"/>
    <property type="match status" value="1"/>
</dbReference>
<evidence type="ECO:0000259" key="7">
    <source>
        <dbReference type="PROSITE" id="PS50048"/>
    </source>
</evidence>
<dbReference type="InterPro" id="IPR001138">
    <property type="entry name" value="Zn2Cys6_DnaBD"/>
</dbReference>
<dbReference type="GO" id="GO:0008270">
    <property type="term" value="F:zinc ion binding"/>
    <property type="evidence" value="ECO:0007669"/>
    <property type="project" value="InterPro"/>
</dbReference>
<protein>
    <recommendedName>
        <fullName evidence="7">Zn(2)-C6 fungal-type domain-containing protein</fullName>
    </recommendedName>
</protein>
<gene>
    <name evidence="8" type="ORF">AJ80_04618</name>
</gene>
<evidence type="ECO:0000256" key="1">
    <source>
        <dbReference type="ARBA" id="ARBA00022723"/>
    </source>
</evidence>
<dbReference type="GO" id="GO:0000981">
    <property type="term" value="F:DNA-binding transcription factor activity, RNA polymerase II-specific"/>
    <property type="evidence" value="ECO:0007669"/>
    <property type="project" value="InterPro"/>
</dbReference>
<dbReference type="AlphaFoldDB" id="A0A2B7YBM3"/>
<keyword evidence="3" id="KW-0238">DNA-binding</keyword>
<proteinExistence type="predicted"/>